<evidence type="ECO:0000313" key="3">
    <source>
        <dbReference type="EMBL" id="MDK9364167.1"/>
    </source>
</evidence>
<dbReference type="RefSeq" id="WP_285149541.1">
    <property type="nucleotide sequence ID" value="NZ_JASSOM010000056.1"/>
</dbReference>
<reference evidence="3 4" key="1">
    <citation type="submission" date="2023-06" db="EMBL/GenBank/DDBJ databases">
        <title>Identification and characterization of antibiotic-resistant Gram-negative bacteria.</title>
        <authorList>
            <person name="Cho G.-S."/>
            <person name="Lee J."/>
            <person name="Tai E."/>
            <person name="Jeong S."/>
            <person name="Kim I."/>
            <person name="Kim B.-E."/>
            <person name="Jeong M.-I."/>
            <person name="Oh K.-K."/>
            <person name="Franz C.M.A.P."/>
        </authorList>
    </citation>
    <scope>NUCLEOTIDE SEQUENCE [LARGE SCALE GENOMIC DNA]</scope>
    <source>
        <strain evidence="3 4">V106_12</strain>
    </source>
</reference>
<organism evidence="3 4">
    <name type="scientific">Lelliottia wanjuensis</name>
    <dbReference type="NCBI Taxonomy" id="3050585"/>
    <lineage>
        <taxon>Bacteria</taxon>
        <taxon>Pseudomonadati</taxon>
        <taxon>Pseudomonadota</taxon>
        <taxon>Gammaproteobacteria</taxon>
        <taxon>Enterobacterales</taxon>
        <taxon>Enterobacteriaceae</taxon>
        <taxon>Lelliottia</taxon>
    </lineage>
</organism>
<name>A0AAP4D364_9ENTR</name>
<gene>
    <name evidence="3" type="ORF">QQF32_13270</name>
</gene>
<dbReference type="InterPro" id="IPR054075">
    <property type="entry name" value="Gp53-like_C"/>
</dbReference>
<dbReference type="Pfam" id="PF08400">
    <property type="entry name" value="phage_tail_N"/>
    <property type="match status" value="1"/>
</dbReference>
<feature type="domain" description="Putative tail fiber protein gp53-like C-terminal" evidence="2">
    <location>
        <begin position="323"/>
        <end position="407"/>
    </location>
</feature>
<dbReference type="SUPFAM" id="SSF49464">
    <property type="entry name" value="Carboxypeptidase regulatory domain-like"/>
    <property type="match status" value="1"/>
</dbReference>
<dbReference type="Gene3D" id="2.60.40.3940">
    <property type="match status" value="1"/>
</dbReference>
<dbReference type="AlphaFoldDB" id="A0AAP4D364"/>
<dbReference type="Proteomes" id="UP001223214">
    <property type="component" value="Unassembled WGS sequence"/>
</dbReference>
<evidence type="ECO:0000313" key="4">
    <source>
        <dbReference type="Proteomes" id="UP001223214"/>
    </source>
</evidence>
<dbReference type="InterPro" id="IPR013609">
    <property type="entry name" value="Stf-like_N"/>
</dbReference>
<proteinExistence type="predicted"/>
<dbReference type="InterPro" id="IPR008969">
    <property type="entry name" value="CarboxyPept-like_regulatory"/>
</dbReference>
<evidence type="ECO:0000259" key="2">
    <source>
        <dbReference type="Pfam" id="PF21882"/>
    </source>
</evidence>
<dbReference type="Pfam" id="PF21882">
    <property type="entry name" value="Gp53-like_C"/>
    <property type="match status" value="1"/>
</dbReference>
<comment type="caution">
    <text evidence="3">The sequence shown here is derived from an EMBL/GenBank/DDBJ whole genome shotgun (WGS) entry which is preliminary data.</text>
</comment>
<evidence type="ECO:0000259" key="1">
    <source>
        <dbReference type="Pfam" id="PF08400"/>
    </source>
</evidence>
<feature type="domain" description="Lambda-like tail fibre protein N-terminal" evidence="1">
    <location>
        <begin position="21"/>
        <end position="128"/>
    </location>
</feature>
<accession>A0AAP4D364</accession>
<keyword evidence="4" id="KW-1185">Reference proteome</keyword>
<dbReference type="EMBL" id="JASSOM010000056">
    <property type="protein sequence ID" value="MDK9364167.1"/>
    <property type="molecule type" value="Genomic_DNA"/>
</dbReference>
<sequence length="407" mass="43499">MRNRLNQPAPLDLPPVEVIPIRIYGQLIGPMQRPEAFVKILLKAITTNQLVVQDTWSECTADQGGNYDFSVNPGKYAVYFERSGIKTRVQNIQVYSDSAPGNLQSFMLSPAPELLTPLVVMEIKSALELASAAMLRARQWAENPVDVPVLDFEQGAGPEYSAYHWAHKAMEALDTDTNINWRGEWSSTAAYAFRDAVRWRPDANTAYSSYYCLEANTNHTPPTIDVGENEFWSLMAAGGTNGKDGIDGNDGSDSVVPGPPGPATTLSIGTVTAVPYGTIPTVTISGNPPNQVLNFKLETGPEGAAASANTASKAANGWWQCGSTGIIEQWIQGGTVTSDTTISVTFPKAFPTACSMVLVGTLNAASDPDAEAMFQLVSKTATGCVVISNRAYGDTGSVAPLIYAVGY</sequence>
<protein>
    <submittedName>
        <fullName evidence="3">Prophage tail fiber N-terminal domain-containing protein</fullName>
    </submittedName>
</protein>